<keyword evidence="3" id="KW-0812">Transmembrane</keyword>
<keyword evidence="4" id="KW-1133">Transmembrane helix</keyword>
<evidence type="ECO:0000256" key="5">
    <source>
        <dbReference type="ARBA" id="ARBA00023136"/>
    </source>
</evidence>
<evidence type="ECO:0000313" key="8">
    <source>
        <dbReference type="Proteomes" id="UP000586827"/>
    </source>
</evidence>
<comment type="caution">
    <text evidence="7">The sequence shown here is derived from an EMBL/GenBank/DDBJ whole genome shotgun (WGS) entry which is preliminary data.</text>
</comment>
<dbReference type="Pfam" id="PF04011">
    <property type="entry name" value="LemA"/>
    <property type="match status" value="1"/>
</dbReference>
<evidence type="ECO:0000313" key="7">
    <source>
        <dbReference type="EMBL" id="NNH70007.1"/>
    </source>
</evidence>
<keyword evidence="5" id="KW-0472">Membrane</keyword>
<organism evidence="7 8">
    <name type="scientific">Nocardia uniformis</name>
    <dbReference type="NCBI Taxonomy" id="53432"/>
    <lineage>
        <taxon>Bacteria</taxon>
        <taxon>Bacillati</taxon>
        <taxon>Actinomycetota</taxon>
        <taxon>Actinomycetes</taxon>
        <taxon>Mycobacteriales</taxon>
        <taxon>Nocardiaceae</taxon>
        <taxon>Nocardia</taxon>
    </lineage>
</organism>
<protein>
    <submittedName>
        <fullName evidence="7">LemA family protein</fullName>
    </submittedName>
</protein>
<evidence type="ECO:0000256" key="6">
    <source>
        <dbReference type="SAM" id="MobiDB-lite"/>
    </source>
</evidence>
<dbReference type="GO" id="GO:0016020">
    <property type="term" value="C:membrane"/>
    <property type="evidence" value="ECO:0007669"/>
    <property type="project" value="UniProtKB-SubCell"/>
</dbReference>
<gene>
    <name evidence="7" type="ORF">HLB23_09045</name>
</gene>
<dbReference type="Gene3D" id="1.20.1440.20">
    <property type="entry name" value="LemA-like domain"/>
    <property type="match status" value="1"/>
</dbReference>
<evidence type="ECO:0000256" key="3">
    <source>
        <dbReference type="ARBA" id="ARBA00022692"/>
    </source>
</evidence>
<dbReference type="AlphaFoldDB" id="A0A849C2E2"/>
<proteinExistence type="inferred from homology"/>
<evidence type="ECO:0000256" key="1">
    <source>
        <dbReference type="ARBA" id="ARBA00004167"/>
    </source>
</evidence>
<dbReference type="InterPro" id="IPR007156">
    <property type="entry name" value="MamQ_LemA"/>
</dbReference>
<feature type="region of interest" description="Disordered" evidence="6">
    <location>
        <begin position="192"/>
        <end position="232"/>
    </location>
</feature>
<feature type="compositionally biased region" description="Pro residues" evidence="6">
    <location>
        <begin position="219"/>
        <end position="232"/>
    </location>
</feature>
<feature type="compositionally biased region" description="Low complexity" evidence="6">
    <location>
        <begin position="209"/>
        <end position="218"/>
    </location>
</feature>
<sequence length="232" mass="26244">MAAALVLLVLVVMCTLFVVFASYNTFVRQRHMLEESWRQIDVELQRRHDLIPNLVETVRIAAGFEQHALLAVVNARTAAIQGRHAPDVGHGRQGQLESALSGALRGVLGLAESYPQLRSNQNFLHLQRQLAETEDRIAAGRRFFNGNVRQYNTRLQTMPSSLTASMFSFAPAEYFELTDEQARQTPRIGGIWNQAQPLYPPQVRQQPHPQYRPQVTQQPQPPHPPQSFPPAH</sequence>
<dbReference type="PANTHER" id="PTHR34478:SF1">
    <property type="entry name" value="PROTEIN LEMA"/>
    <property type="match status" value="1"/>
</dbReference>
<dbReference type="PANTHER" id="PTHR34478">
    <property type="entry name" value="PROTEIN LEMA"/>
    <property type="match status" value="1"/>
</dbReference>
<dbReference type="RefSeq" id="WP_067518022.1">
    <property type="nucleotide sequence ID" value="NZ_JABELX010000003.1"/>
</dbReference>
<comment type="similarity">
    <text evidence="2">Belongs to the LemA family.</text>
</comment>
<evidence type="ECO:0000256" key="2">
    <source>
        <dbReference type="ARBA" id="ARBA00008854"/>
    </source>
</evidence>
<dbReference type="SUPFAM" id="SSF140478">
    <property type="entry name" value="LemA-like"/>
    <property type="match status" value="1"/>
</dbReference>
<keyword evidence="8" id="KW-1185">Reference proteome</keyword>
<dbReference type="InterPro" id="IPR023353">
    <property type="entry name" value="LemA-like_dom_sf"/>
</dbReference>
<accession>A0A849C2E2</accession>
<dbReference type="Proteomes" id="UP000586827">
    <property type="component" value="Unassembled WGS sequence"/>
</dbReference>
<evidence type="ECO:0000256" key="4">
    <source>
        <dbReference type="ARBA" id="ARBA00022989"/>
    </source>
</evidence>
<comment type="subcellular location">
    <subcellularLocation>
        <location evidence="1">Membrane</location>
        <topology evidence="1">Single-pass membrane protein</topology>
    </subcellularLocation>
</comment>
<reference evidence="7 8" key="1">
    <citation type="submission" date="2020-05" db="EMBL/GenBank/DDBJ databases">
        <title>MicrobeNet Type strains.</title>
        <authorList>
            <person name="Nicholson A.C."/>
        </authorList>
    </citation>
    <scope>NUCLEOTIDE SEQUENCE [LARGE SCALE GENOMIC DNA]</scope>
    <source>
        <strain evidence="7 8">JCM 3224</strain>
    </source>
</reference>
<name>A0A849C2E2_9NOCA</name>
<dbReference type="EMBL" id="JABELX010000003">
    <property type="protein sequence ID" value="NNH70007.1"/>
    <property type="molecule type" value="Genomic_DNA"/>
</dbReference>